<dbReference type="PRINTS" id="PR01217">
    <property type="entry name" value="PRICHEXTENSN"/>
</dbReference>
<keyword evidence="6" id="KW-1133">Transmembrane helix</keyword>
<feature type="domain" description="Gram-positive cocci surface proteins LPxTG" evidence="8">
    <location>
        <begin position="216"/>
        <end position="251"/>
    </location>
</feature>
<evidence type="ECO:0000256" key="7">
    <source>
        <dbReference type="SAM" id="SignalP"/>
    </source>
</evidence>
<accession>A0A2S3Z591</accession>
<evidence type="ECO:0000313" key="10">
    <source>
        <dbReference type="Proteomes" id="UP000237104"/>
    </source>
</evidence>
<reference evidence="9 10" key="1">
    <citation type="submission" date="2018-01" db="EMBL/GenBank/DDBJ databases">
        <title>Cryobacterium sp. nov., from glaciers in China.</title>
        <authorList>
            <person name="Liu Q."/>
            <person name="Xin Y.-H."/>
        </authorList>
    </citation>
    <scope>NUCLEOTIDE SEQUENCE [LARGE SCALE GENOMIC DNA]</scope>
    <source>
        <strain evidence="9 10">TMB1-8</strain>
    </source>
</reference>
<keyword evidence="1" id="KW-0134">Cell wall</keyword>
<feature type="signal peptide" evidence="7">
    <location>
        <begin position="1"/>
        <end position="32"/>
    </location>
</feature>
<evidence type="ECO:0000256" key="2">
    <source>
        <dbReference type="ARBA" id="ARBA00022525"/>
    </source>
</evidence>
<dbReference type="OrthoDB" id="9772590at2"/>
<dbReference type="RefSeq" id="WP_103432680.1">
    <property type="nucleotide sequence ID" value="NZ_PPXF01000070.1"/>
</dbReference>
<evidence type="ECO:0000256" key="6">
    <source>
        <dbReference type="SAM" id="Phobius"/>
    </source>
</evidence>
<dbReference type="InterPro" id="IPR019931">
    <property type="entry name" value="LPXTG_anchor"/>
</dbReference>
<feature type="transmembrane region" description="Helical" evidence="6">
    <location>
        <begin position="224"/>
        <end position="245"/>
    </location>
</feature>
<keyword evidence="4" id="KW-0572">Peptidoglycan-anchor</keyword>
<dbReference type="PROSITE" id="PS50847">
    <property type="entry name" value="GRAM_POS_ANCHORING"/>
    <property type="match status" value="1"/>
</dbReference>
<comment type="caution">
    <text evidence="9">The sequence shown here is derived from an EMBL/GenBank/DDBJ whole genome shotgun (WGS) entry which is preliminary data.</text>
</comment>
<evidence type="ECO:0000256" key="4">
    <source>
        <dbReference type="ARBA" id="ARBA00023088"/>
    </source>
</evidence>
<keyword evidence="6" id="KW-0472">Membrane</keyword>
<feature type="region of interest" description="Disordered" evidence="5">
    <location>
        <begin position="131"/>
        <end position="168"/>
    </location>
</feature>
<gene>
    <name evidence="9" type="ORF">C3B59_18635</name>
</gene>
<dbReference type="Proteomes" id="UP000237104">
    <property type="component" value="Unassembled WGS sequence"/>
</dbReference>
<organism evidence="9 10">
    <name type="scientific">Cryobacterium zongtaii</name>
    <dbReference type="NCBI Taxonomy" id="1259217"/>
    <lineage>
        <taxon>Bacteria</taxon>
        <taxon>Bacillati</taxon>
        <taxon>Actinomycetota</taxon>
        <taxon>Actinomycetes</taxon>
        <taxon>Micrococcales</taxon>
        <taxon>Microbacteriaceae</taxon>
        <taxon>Cryobacterium</taxon>
    </lineage>
</organism>
<sequence length="251" mass="24923">MTTIPTKAATIFGSVLLVGGLAVGGAAVPAFAHTPAVTADCTSLSMKFESYNVIAAKPASGGKPAVAADATPNTVTVTIDGVASAPVKFGKTYSSTIALDGQSSHTYSVVLGTHDGYDRTFADKTVACPTPTTPSTPVVPPVTPSPTPSVPPVTPTPSPTPSVPPVTPTPTPIVPSVSETPAPIVPPATVTPTPTATAVTPAVATAPTPAASTRELAETGVSTWSVPAIAASVLAMLLGAGLLLARRFRRA</sequence>
<dbReference type="NCBIfam" id="TIGR01167">
    <property type="entry name" value="LPXTG_anchor"/>
    <property type="match status" value="1"/>
</dbReference>
<evidence type="ECO:0000256" key="3">
    <source>
        <dbReference type="ARBA" id="ARBA00022729"/>
    </source>
</evidence>
<keyword evidence="6" id="KW-0812">Transmembrane</keyword>
<dbReference type="AlphaFoldDB" id="A0A2S3Z591"/>
<proteinExistence type="predicted"/>
<evidence type="ECO:0000256" key="1">
    <source>
        <dbReference type="ARBA" id="ARBA00022512"/>
    </source>
</evidence>
<evidence type="ECO:0000256" key="5">
    <source>
        <dbReference type="SAM" id="MobiDB-lite"/>
    </source>
</evidence>
<evidence type="ECO:0000259" key="8">
    <source>
        <dbReference type="PROSITE" id="PS50847"/>
    </source>
</evidence>
<name>A0A2S3Z591_9MICO</name>
<keyword evidence="3 7" id="KW-0732">Signal</keyword>
<dbReference type="EMBL" id="PPXF01000070">
    <property type="protein sequence ID" value="POH58702.1"/>
    <property type="molecule type" value="Genomic_DNA"/>
</dbReference>
<keyword evidence="2" id="KW-0964">Secreted</keyword>
<evidence type="ECO:0000313" key="9">
    <source>
        <dbReference type="EMBL" id="POH58702.1"/>
    </source>
</evidence>
<protein>
    <recommendedName>
        <fullName evidence="8">Gram-positive cocci surface proteins LPxTG domain-containing protein</fullName>
    </recommendedName>
</protein>
<feature type="chain" id="PRO_5015466038" description="Gram-positive cocci surface proteins LPxTG domain-containing protein" evidence="7">
    <location>
        <begin position="33"/>
        <end position="251"/>
    </location>
</feature>